<feature type="region of interest" description="Disordered" evidence="1">
    <location>
        <begin position="312"/>
        <end position="349"/>
    </location>
</feature>
<feature type="compositionally biased region" description="Low complexity" evidence="1">
    <location>
        <begin position="47"/>
        <end position="57"/>
    </location>
</feature>
<dbReference type="OrthoDB" id="2348824at2759"/>
<accession>A0A653DRM1</accession>
<protein>
    <submittedName>
        <fullName evidence="2">Uncharacterized protein</fullName>
    </submittedName>
</protein>
<dbReference type="Proteomes" id="UP000410492">
    <property type="component" value="Unassembled WGS sequence"/>
</dbReference>
<dbReference type="PANTHER" id="PTHR34239">
    <property type="entry name" value="APPLE DOMAIN-CONTAINING PROTEIN"/>
    <property type="match status" value="1"/>
</dbReference>
<reference evidence="2 3" key="1">
    <citation type="submission" date="2019-01" db="EMBL/GenBank/DDBJ databases">
        <authorList>
            <person name="Sayadi A."/>
        </authorList>
    </citation>
    <scope>NUCLEOTIDE SEQUENCE [LARGE SCALE GENOMIC DNA]</scope>
</reference>
<feature type="compositionally biased region" description="Basic and acidic residues" evidence="1">
    <location>
        <begin position="23"/>
        <end position="40"/>
    </location>
</feature>
<evidence type="ECO:0000313" key="3">
    <source>
        <dbReference type="Proteomes" id="UP000410492"/>
    </source>
</evidence>
<dbReference type="EMBL" id="CAACVG010013556">
    <property type="protein sequence ID" value="VEN61979.1"/>
    <property type="molecule type" value="Genomic_DNA"/>
</dbReference>
<name>A0A653DRM1_CALMS</name>
<dbReference type="AlphaFoldDB" id="A0A653DRM1"/>
<dbReference type="PANTHER" id="PTHR34239:SF2">
    <property type="entry name" value="TRANSPOSABLE ELEMENT P TRANSPOSASE_THAP9 CONSERVED DOMAIN-CONTAINING PROTEIN"/>
    <property type="match status" value="1"/>
</dbReference>
<gene>
    <name evidence="2" type="ORF">CALMAC_LOCUS19237</name>
</gene>
<feature type="region of interest" description="Disordered" evidence="1">
    <location>
        <begin position="76"/>
        <end position="95"/>
    </location>
</feature>
<evidence type="ECO:0000313" key="2">
    <source>
        <dbReference type="EMBL" id="VEN61979.1"/>
    </source>
</evidence>
<sequence length="349" mass="38865">MAGHKRKRPSHSSADSRMVKVLRRLEKRLDRLERRKREWSSDDDESSGGSNLSSFSDQSEDPDNDRDSLPVVESLTEGNDTSAGQSNSSVANCVPSTSNLGQDTLLILGEDISSVKSAGPPLHQEVADRWQHIVKVGLMVDKQKALIDKYAPPDNAPLLGPPQLNRVVKQAISESVARRDERLASLQRQLGASLSAIGLVISDMLKDGEGSNKEHIEKLSDAGRLIADMHHAESTSRKELVSLNLNKDWKEVLGSSPTDQWLFGLDLEERLKLTKSLQESAKQLKVTKIVDKRTSVLRTGNFRSPLRSKMGAKLSGRAPAAPRYHQQTLNRIKGRSQDRSRIEKRQRKY</sequence>
<feature type="region of interest" description="Disordered" evidence="1">
    <location>
        <begin position="1"/>
        <end position="71"/>
    </location>
</feature>
<keyword evidence="3" id="KW-1185">Reference proteome</keyword>
<evidence type="ECO:0000256" key="1">
    <source>
        <dbReference type="SAM" id="MobiDB-lite"/>
    </source>
</evidence>
<feature type="compositionally biased region" description="Basic residues" evidence="1">
    <location>
        <begin position="1"/>
        <end position="10"/>
    </location>
</feature>
<proteinExistence type="predicted"/>
<organism evidence="2 3">
    <name type="scientific">Callosobruchus maculatus</name>
    <name type="common">Southern cowpea weevil</name>
    <name type="synonym">Pulse bruchid</name>
    <dbReference type="NCBI Taxonomy" id="64391"/>
    <lineage>
        <taxon>Eukaryota</taxon>
        <taxon>Metazoa</taxon>
        <taxon>Ecdysozoa</taxon>
        <taxon>Arthropoda</taxon>
        <taxon>Hexapoda</taxon>
        <taxon>Insecta</taxon>
        <taxon>Pterygota</taxon>
        <taxon>Neoptera</taxon>
        <taxon>Endopterygota</taxon>
        <taxon>Coleoptera</taxon>
        <taxon>Polyphaga</taxon>
        <taxon>Cucujiformia</taxon>
        <taxon>Chrysomeloidea</taxon>
        <taxon>Chrysomelidae</taxon>
        <taxon>Bruchinae</taxon>
        <taxon>Bruchini</taxon>
        <taxon>Callosobruchus</taxon>
    </lineage>
</organism>